<evidence type="ECO:0000313" key="4">
    <source>
        <dbReference type="EMBL" id="KAL3527643.1"/>
    </source>
</evidence>
<gene>
    <name evidence="4" type="ORF">ACH5RR_012299</name>
</gene>
<comment type="similarity">
    <text evidence="2">Belongs to the PPR family. PCMP-E subfamily.</text>
</comment>
<organism evidence="4 5">
    <name type="scientific">Cinchona calisaya</name>
    <dbReference type="NCBI Taxonomy" id="153742"/>
    <lineage>
        <taxon>Eukaryota</taxon>
        <taxon>Viridiplantae</taxon>
        <taxon>Streptophyta</taxon>
        <taxon>Embryophyta</taxon>
        <taxon>Tracheophyta</taxon>
        <taxon>Spermatophyta</taxon>
        <taxon>Magnoliopsida</taxon>
        <taxon>eudicotyledons</taxon>
        <taxon>Gunneridae</taxon>
        <taxon>Pentapetalae</taxon>
        <taxon>asterids</taxon>
        <taxon>lamiids</taxon>
        <taxon>Gentianales</taxon>
        <taxon>Rubiaceae</taxon>
        <taxon>Cinchonoideae</taxon>
        <taxon>Cinchoneae</taxon>
        <taxon>Cinchona</taxon>
    </lineage>
</organism>
<dbReference type="InterPro" id="IPR002885">
    <property type="entry name" value="PPR_rpt"/>
</dbReference>
<protein>
    <recommendedName>
        <fullName evidence="6">Pentatricopeptide repeat-containing protein</fullName>
    </recommendedName>
</protein>
<dbReference type="SUPFAM" id="SSF48452">
    <property type="entry name" value="TPR-like"/>
    <property type="match status" value="1"/>
</dbReference>
<dbReference type="Pfam" id="PF20431">
    <property type="entry name" value="E_motif"/>
    <property type="match status" value="1"/>
</dbReference>
<feature type="repeat" description="PPR" evidence="3">
    <location>
        <begin position="90"/>
        <end position="124"/>
    </location>
</feature>
<dbReference type="Pfam" id="PF13041">
    <property type="entry name" value="PPR_2"/>
    <property type="match status" value="3"/>
</dbReference>
<feature type="repeat" description="PPR" evidence="3">
    <location>
        <begin position="633"/>
        <end position="667"/>
    </location>
</feature>
<keyword evidence="1" id="KW-0677">Repeat</keyword>
<dbReference type="InterPro" id="IPR046960">
    <property type="entry name" value="PPR_At4g14850-like_plant"/>
</dbReference>
<dbReference type="Gene3D" id="1.25.40.10">
    <property type="entry name" value="Tetratricopeptide repeat domain"/>
    <property type="match status" value="5"/>
</dbReference>
<dbReference type="PANTHER" id="PTHR47926:SF397">
    <property type="entry name" value="(WILD MALAYSIAN BANANA) HYPOTHETICAL PROTEIN"/>
    <property type="match status" value="1"/>
</dbReference>
<accession>A0ABD3AD75</accession>
<evidence type="ECO:0000313" key="5">
    <source>
        <dbReference type="Proteomes" id="UP001630127"/>
    </source>
</evidence>
<dbReference type="AlphaFoldDB" id="A0ABD3AD75"/>
<evidence type="ECO:0008006" key="6">
    <source>
        <dbReference type="Google" id="ProtNLM"/>
    </source>
</evidence>
<dbReference type="Proteomes" id="UP001630127">
    <property type="component" value="Unassembled WGS sequence"/>
</dbReference>
<proteinExistence type="inferred from homology"/>
<dbReference type="PROSITE" id="PS51375">
    <property type="entry name" value="PPR"/>
    <property type="match status" value="6"/>
</dbReference>
<evidence type="ECO:0000256" key="1">
    <source>
        <dbReference type="ARBA" id="ARBA00022737"/>
    </source>
</evidence>
<dbReference type="NCBIfam" id="TIGR00756">
    <property type="entry name" value="PPR"/>
    <property type="match status" value="6"/>
</dbReference>
<sequence length="775" mass="86477">MPKSKFCSLHFRFYSCSTTNIVSDYLNCRLNSLLSSQFLDLKSLLKSHAFITTTGQKNNLFIASKLISLYATHNHLEHSTKIFNSTKYRDPFLWNSIIKAHFSNGCYSQALEFFNKMRAFSVFPDQFTVPMVVSACAELGLVENGMKVHGLVSKLNLFSGNSAVVPSFVYMYAKCGCMDDASLVFDEILKRDVVAWTALVIGYVQNGESMKGLECVCEMLRIGGDDERPNYRTLEGGLQACGNLSALVEGRCLHGLSVKSGIDCSQAVQSSLLSMYCKSGSLEEAHLAFSEIDNQDLLSWTLMIGLYAKMECLNDCIHMFLEMLDTGIYPDPILISCLVSGFSTSMRISEGKAFHGFILRRNYDLNRMVYHVLLAMYCKFGLSHLAEKLFDGAHGRDPESWNLIVAGFGKARLESKCIEMFRKMQHMGIECDLNCLTSVISSSSRLEATLLGRSLHCHAIKNLAFESVSVTNSLIDMYGKCGNLHTARRIFCGTRKDTVTWNALISSYVHNGHSSEALSLFDEMVSEGIKPNIATLVTLLSAASHIASLKKGKEIHNYIKEVGFESSLSLNTALLDMYAKCGKLKRSREVFDLMDQKDDISYNVMISGFGMYGDVKSAIDIFKQMEQSNVQPNELTFLAILSACTHGGLVEEGKYFFHKMHGYSLKPTIKHYACLVDLLGRAGSLHEAEEVIMSMPMPPDAGLWGTLLSACKVHNDTEMGIRIAKHAIESDPDNDGYYVIISDLYSSIGLWDKVERVRSIMKEREVRKRVGWSAL</sequence>
<feature type="repeat" description="PPR" evidence="3">
    <location>
        <begin position="397"/>
        <end position="431"/>
    </location>
</feature>
<feature type="repeat" description="PPR" evidence="3">
    <location>
        <begin position="497"/>
        <end position="531"/>
    </location>
</feature>
<feature type="repeat" description="PPR" evidence="3">
    <location>
        <begin position="296"/>
        <end position="330"/>
    </location>
</feature>
<evidence type="ECO:0000256" key="3">
    <source>
        <dbReference type="PROSITE-ProRule" id="PRU00708"/>
    </source>
</evidence>
<evidence type="ECO:0000256" key="2">
    <source>
        <dbReference type="ARBA" id="ARBA00061659"/>
    </source>
</evidence>
<name>A0ABD3AD75_9GENT</name>
<dbReference type="PANTHER" id="PTHR47926">
    <property type="entry name" value="PENTATRICOPEPTIDE REPEAT-CONTAINING PROTEIN"/>
    <property type="match status" value="1"/>
</dbReference>
<comment type="caution">
    <text evidence="4">The sequence shown here is derived from an EMBL/GenBank/DDBJ whole genome shotgun (WGS) entry which is preliminary data.</text>
</comment>
<dbReference type="InterPro" id="IPR011990">
    <property type="entry name" value="TPR-like_helical_dom_sf"/>
</dbReference>
<reference evidence="4 5" key="1">
    <citation type="submission" date="2024-11" db="EMBL/GenBank/DDBJ databases">
        <title>A near-complete genome assembly of Cinchona calisaya.</title>
        <authorList>
            <person name="Lian D.C."/>
            <person name="Zhao X.W."/>
            <person name="Wei L."/>
        </authorList>
    </citation>
    <scope>NUCLEOTIDE SEQUENCE [LARGE SCALE GENOMIC DNA]</scope>
    <source>
        <tissue evidence="4">Nenye</tissue>
    </source>
</reference>
<dbReference type="InterPro" id="IPR046848">
    <property type="entry name" value="E_motif"/>
</dbReference>
<dbReference type="FunFam" id="1.25.40.10:FF:001227">
    <property type="entry name" value="Pentatricopeptide repeat-containing protein At1g26900, mitochondrial"/>
    <property type="match status" value="1"/>
</dbReference>
<dbReference type="EMBL" id="JBJUIK010000005">
    <property type="protein sequence ID" value="KAL3527643.1"/>
    <property type="molecule type" value="Genomic_DNA"/>
</dbReference>
<dbReference type="FunFam" id="1.25.40.10:FF:000090">
    <property type="entry name" value="Pentatricopeptide repeat-containing protein, chloroplastic"/>
    <property type="match status" value="1"/>
</dbReference>
<keyword evidence="5" id="KW-1185">Reference proteome</keyword>
<feature type="repeat" description="PPR" evidence="3">
    <location>
        <begin position="598"/>
        <end position="632"/>
    </location>
</feature>
<dbReference type="Pfam" id="PF01535">
    <property type="entry name" value="PPR"/>
    <property type="match status" value="9"/>
</dbReference>